<evidence type="ECO:0000313" key="2">
    <source>
        <dbReference type="EMBL" id="ARU55378.1"/>
    </source>
</evidence>
<evidence type="ECO:0000256" key="1">
    <source>
        <dbReference type="SAM" id="SignalP"/>
    </source>
</evidence>
<proteinExistence type="predicted"/>
<organism evidence="2 3">
    <name type="scientific">Oleiphilus messinensis</name>
    <dbReference type="NCBI Taxonomy" id="141451"/>
    <lineage>
        <taxon>Bacteria</taxon>
        <taxon>Pseudomonadati</taxon>
        <taxon>Pseudomonadota</taxon>
        <taxon>Gammaproteobacteria</taxon>
        <taxon>Oceanospirillales</taxon>
        <taxon>Oleiphilaceae</taxon>
        <taxon>Oleiphilus</taxon>
    </lineage>
</organism>
<dbReference type="Proteomes" id="UP000196027">
    <property type="component" value="Chromosome"/>
</dbReference>
<dbReference type="AlphaFoldDB" id="A0A1Y0I4E6"/>
<keyword evidence="3" id="KW-1185">Reference proteome</keyword>
<gene>
    <name evidence="2" type="ORF">OLMES_1299</name>
</gene>
<name>A0A1Y0I4E6_9GAMM</name>
<sequence>MRAFFLLLILLSTNAQAGIETLISKAQVAGCTITLTHDATPDAEWGTLIYRVYRVEAGVHVPCSLSVEDIRLSLAQALERYAGVSGLKPVESLFIGRLERYSWVAEAFASMPEEDLRAASTFAGFNAWIGTTAVVRPFIEVLTAQAFAVKGVSCEKVLRLPDGRPVDALCWILLEFASTP</sequence>
<protein>
    <submittedName>
        <fullName evidence="2">Uncharacterized protein</fullName>
    </submittedName>
</protein>
<feature type="signal peptide" evidence="1">
    <location>
        <begin position="1"/>
        <end position="17"/>
    </location>
</feature>
<evidence type="ECO:0000313" key="3">
    <source>
        <dbReference type="Proteomes" id="UP000196027"/>
    </source>
</evidence>
<reference evidence="2 3" key="1">
    <citation type="submission" date="2017-05" db="EMBL/GenBank/DDBJ databases">
        <title>Genomic insights into alkan degradation activity of Oleiphilus messinensis.</title>
        <authorList>
            <person name="Kozyavkin S.A."/>
            <person name="Slesarev A.I."/>
            <person name="Golyshin P.N."/>
            <person name="Korzhenkov A."/>
            <person name="Golyshina O.N."/>
            <person name="Toshchakov S.V."/>
        </authorList>
    </citation>
    <scope>NUCLEOTIDE SEQUENCE [LARGE SCALE GENOMIC DNA]</scope>
    <source>
        <strain evidence="2 3">ME102</strain>
    </source>
</reference>
<dbReference type="KEGG" id="ome:OLMES_1299"/>
<keyword evidence="1" id="KW-0732">Signal</keyword>
<dbReference type="EMBL" id="CP021425">
    <property type="protein sequence ID" value="ARU55378.1"/>
    <property type="molecule type" value="Genomic_DNA"/>
</dbReference>
<accession>A0A1Y0I4E6</accession>
<dbReference type="RefSeq" id="WP_087460494.1">
    <property type="nucleotide sequence ID" value="NZ_CP021425.1"/>
</dbReference>
<feature type="chain" id="PRO_5011000933" evidence="1">
    <location>
        <begin position="18"/>
        <end position="180"/>
    </location>
</feature>